<protein>
    <submittedName>
        <fullName evidence="2">C-type cytochrome biogenesis protein CcsB</fullName>
    </submittedName>
</protein>
<gene>
    <name evidence="2" type="ORF">CA984_29840</name>
</gene>
<proteinExistence type="predicted"/>
<feature type="non-terminal residue" evidence="2">
    <location>
        <position position="66"/>
    </location>
</feature>
<keyword evidence="1" id="KW-1133">Transmembrane helix</keyword>
<comment type="caution">
    <text evidence="2">The sequence shown here is derived from an EMBL/GenBank/DDBJ whole genome shotgun (WGS) entry which is preliminary data.</text>
</comment>
<organism evidence="2 3">
    <name type="scientific">Streptosporangium minutum</name>
    <dbReference type="NCBI Taxonomy" id="569862"/>
    <lineage>
        <taxon>Bacteria</taxon>
        <taxon>Bacillati</taxon>
        <taxon>Actinomycetota</taxon>
        <taxon>Actinomycetes</taxon>
        <taxon>Streptosporangiales</taxon>
        <taxon>Streptosporangiaceae</taxon>
        <taxon>Streptosporangium</taxon>
    </lineage>
</organism>
<accession>A0A243RCU2</accession>
<keyword evidence="3" id="KW-1185">Reference proteome</keyword>
<evidence type="ECO:0000313" key="3">
    <source>
        <dbReference type="Proteomes" id="UP000194761"/>
    </source>
</evidence>
<keyword evidence="1" id="KW-0812">Transmembrane</keyword>
<name>A0A243RCU2_9ACTN</name>
<evidence type="ECO:0000256" key="1">
    <source>
        <dbReference type="SAM" id="Phobius"/>
    </source>
</evidence>
<reference evidence="2 3" key="1">
    <citation type="submission" date="2017-05" db="EMBL/GenBank/DDBJ databases">
        <title>Biotechnological potential of actinobacteria isolated from South African environments.</title>
        <authorList>
            <person name="Le Roes-Hill M."/>
            <person name="Prins A."/>
            <person name="Durrell K.A."/>
        </authorList>
    </citation>
    <scope>NUCLEOTIDE SEQUENCE [LARGE SCALE GENOMIC DNA]</scope>
    <source>
        <strain evidence="2">M26</strain>
    </source>
</reference>
<dbReference type="EMBL" id="NGFP01000172">
    <property type="protein sequence ID" value="OUC92474.1"/>
    <property type="molecule type" value="Genomic_DNA"/>
</dbReference>
<dbReference type="AlphaFoldDB" id="A0A243RCU2"/>
<evidence type="ECO:0000313" key="2">
    <source>
        <dbReference type="EMBL" id="OUC92474.1"/>
    </source>
</evidence>
<sequence>MPAEVDAGLALLSDQLILATVLLYVFAMIGYALDLGFGRSKVKARAVAEPALVTVGGGPAAPPASE</sequence>
<dbReference type="Proteomes" id="UP000194761">
    <property type="component" value="Unassembled WGS sequence"/>
</dbReference>
<feature type="transmembrane region" description="Helical" evidence="1">
    <location>
        <begin position="16"/>
        <end position="37"/>
    </location>
</feature>
<keyword evidence="1" id="KW-0472">Membrane</keyword>